<dbReference type="RefSeq" id="WP_129349753.1">
    <property type="nucleotide sequence ID" value="NZ_CP026538.1"/>
</dbReference>
<name>A0A4P6HIT5_9BACT</name>
<feature type="transmembrane region" description="Helical" evidence="1">
    <location>
        <begin position="246"/>
        <end position="270"/>
    </location>
</feature>
<protein>
    <submittedName>
        <fullName evidence="2">Uncharacterized protein</fullName>
    </submittedName>
</protein>
<dbReference type="Proteomes" id="UP000293296">
    <property type="component" value="Chromosome"/>
</dbReference>
<gene>
    <name evidence="2" type="ORF">C3Y92_04100</name>
</gene>
<organism evidence="2 3">
    <name type="scientific">Solidesulfovibrio carbinolicus</name>
    <dbReference type="NCBI Taxonomy" id="296842"/>
    <lineage>
        <taxon>Bacteria</taxon>
        <taxon>Pseudomonadati</taxon>
        <taxon>Thermodesulfobacteriota</taxon>
        <taxon>Desulfovibrionia</taxon>
        <taxon>Desulfovibrionales</taxon>
        <taxon>Desulfovibrionaceae</taxon>
        <taxon>Solidesulfovibrio</taxon>
    </lineage>
</organism>
<keyword evidence="3" id="KW-1185">Reference proteome</keyword>
<feature type="transmembrane region" description="Helical" evidence="1">
    <location>
        <begin position="277"/>
        <end position="295"/>
    </location>
</feature>
<dbReference type="AlphaFoldDB" id="A0A4P6HIT5"/>
<feature type="transmembrane region" description="Helical" evidence="1">
    <location>
        <begin position="20"/>
        <end position="47"/>
    </location>
</feature>
<keyword evidence="1" id="KW-1133">Transmembrane helix</keyword>
<feature type="transmembrane region" description="Helical" evidence="1">
    <location>
        <begin position="94"/>
        <end position="116"/>
    </location>
</feature>
<proteinExistence type="predicted"/>
<dbReference type="EMBL" id="CP026538">
    <property type="protein sequence ID" value="QAZ66466.1"/>
    <property type="molecule type" value="Genomic_DNA"/>
</dbReference>
<keyword evidence="1" id="KW-0812">Transmembrane</keyword>
<dbReference type="OrthoDB" id="9810382at2"/>
<feature type="transmembrane region" description="Helical" evidence="1">
    <location>
        <begin position="315"/>
        <end position="339"/>
    </location>
</feature>
<evidence type="ECO:0000256" key="1">
    <source>
        <dbReference type="SAM" id="Phobius"/>
    </source>
</evidence>
<evidence type="ECO:0000313" key="2">
    <source>
        <dbReference type="EMBL" id="QAZ66466.1"/>
    </source>
</evidence>
<feature type="transmembrane region" description="Helical" evidence="1">
    <location>
        <begin position="217"/>
        <end position="234"/>
    </location>
</feature>
<sequence length="346" mass="35981">MSPVMTLAPGEAIPGPWGLFEALLVLTFAAHILVVNVALGGTLLTLFAPGAGRETAVGLAKRLPSAVAIGVNLAVPPLLFASVLYGHYLYTAAIVSAVPWLSLFMVVMIAYALLYVYQPRAGAPGAGLLPAASAGLLLGASLILVNVSTLAVRPDLWTGYFTAPAGLVTALSDPTFLPRWLHFLAASLAVGGLYVALFSRKAADAGAGERSRTGLRWFIGATLAQIPVGLWYLLSLPRPVMERFFGLHTGGSLAFVAGLGLATAALLAAFRGRPGRAAFFTALAVVCMAVVRSVARLGYLAPQFDPAALPMDFQVGPFVFFVGSTAVAAVATVWAVAAYRRTAKRG</sequence>
<evidence type="ECO:0000313" key="3">
    <source>
        <dbReference type="Proteomes" id="UP000293296"/>
    </source>
</evidence>
<accession>A0A4P6HIT5</accession>
<reference evidence="2 3" key="1">
    <citation type="submission" date="2018-02" db="EMBL/GenBank/DDBJ databases">
        <title>Genome sequence of Desulfovibrio carbinolicus DSM 3852.</title>
        <authorList>
            <person name="Wilbanks E."/>
            <person name="Skennerton C.T."/>
            <person name="Orphan V.J."/>
        </authorList>
    </citation>
    <scope>NUCLEOTIDE SEQUENCE [LARGE SCALE GENOMIC DNA]</scope>
    <source>
        <strain evidence="2 3">DSM 3852</strain>
    </source>
</reference>
<keyword evidence="1" id="KW-0472">Membrane</keyword>
<feature type="transmembrane region" description="Helical" evidence="1">
    <location>
        <begin position="67"/>
        <end position="88"/>
    </location>
</feature>
<feature type="transmembrane region" description="Helical" evidence="1">
    <location>
        <begin position="180"/>
        <end position="197"/>
    </location>
</feature>
<feature type="transmembrane region" description="Helical" evidence="1">
    <location>
        <begin position="128"/>
        <end position="152"/>
    </location>
</feature>
<dbReference type="KEGG" id="dcb:C3Y92_04100"/>